<accession>A0ABU4VJD7</accession>
<organism evidence="3 4">
    <name type="scientific">Patulibacter brassicae</name>
    <dbReference type="NCBI Taxonomy" id="1705717"/>
    <lineage>
        <taxon>Bacteria</taxon>
        <taxon>Bacillati</taxon>
        <taxon>Actinomycetota</taxon>
        <taxon>Thermoleophilia</taxon>
        <taxon>Solirubrobacterales</taxon>
        <taxon>Patulibacteraceae</taxon>
        <taxon>Patulibacter</taxon>
    </lineage>
</organism>
<gene>
    <name evidence="3" type="ORF">SK069_08010</name>
</gene>
<sequence>MSSTASPTDGARWTSRYGIPLAALVLAVVALVIGQEIIAMVLAGVAVVAIVADRLIRLGGSSQIDRDEERSARETLREEGHWPGEPPPSGAGTPPDVTQPTPHRD</sequence>
<dbReference type="RefSeq" id="WP_319953686.1">
    <property type="nucleotide sequence ID" value="NZ_JAXAVX010000003.1"/>
</dbReference>
<feature type="compositionally biased region" description="Polar residues" evidence="1">
    <location>
        <begin position="96"/>
        <end position="105"/>
    </location>
</feature>
<proteinExistence type="predicted"/>
<evidence type="ECO:0000313" key="4">
    <source>
        <dbReference type="Proteomes" id="UP001277761"/>
    </source>
</evidence>
<feature type="region of interest" description="Disordered" evidence="1">
    <location>
        <begin position="62"/>
        <end position="105"/>
    </location>
</feature>
<dbReference type="Proteomes" id="UP001277761">
    <property type="component" value="Unassembled WGS sequence"/>
</dbReference>
<keyword evidence="2" id="KW-1133">Transmembrane helix</keyword>
<reference evidence="3 4" key="1">
    <citation type="submission" date="2023-11" db="EMBL/GenBank/DDBJ databases">
        <authorList>
            <person name="Xu M."/>
            <person name="Jiang T."/>
        </authorList>
    </citation>
    <scope>NUCLEOTIDE SEQUENCE [LARGE SCALE GENOMIC DNA]</scope>
    <source>
        <strain evidence="3 4">SD</strain>
    </source>
</reference>
<name>A0ABU4VJD7_9ACTN</name>
<feature type="compositionally biased region" description="Basic and acidic residues" evidence="1">
    <location>
        <begin position="64"/>
        <end position="82"/>
    </location>
</feature>
<keyword evidence="4" id="KW-1185">Reference proteome</keyword>
<evidence type="ECO:0000313" key="3">
    <source>
        <dbReference type="EMBL" id="MDX8151530.1"/>
    </source>
</evidence>
<protein>
    <submittedName>
        <fullName evidence="3">Uncharacterized protein</fullName>
    </submittedName>
</protein>
<dbReference type="EMBL" id="JAXAVX010000003">
    <property type="protein sequence ID" value="MDX8151530.1"/>
    <property type="molecule type" value="Genomic_DNA"/>
</dbReference>
<evidence type="ECO:0000256" key="2">
    <source>
        <dbReference type="SAM" id="Phobius"/>
    </source>
</evidence>
<keyword evidence="2" id="KW-0812">Transmembrane</keyword>
<keyword evidence="2" id="KW-0472">Membrane</keyword>
<feature type="transmembrane region" description="Helical" evidence="2">
    <location>
        <begin position="20"/>
        <end position="52"/>
    </location>
</feature>
<comment type="caution">
    <text evidence="3">The sequence shown here is derived from an EMBL/GenBank/DDBJ whole genome shotgun (WGS) entry which is preliminary data.</text>
</comment>
<evidence type="ECO:0000256" key="1">
    <source>
        <dbReference type="SAM" id="MobiDB-lite"/>
    </source>
</evidence>